<dbReference type="InterPro" id="IPR009057">
    <property type="entry name" value="Homeodomain-like_sf"/>
</dbReference>
<dbReference type="PANTHER" id="PTHR30055:SF234">
    <property type="entry name" value="HTH-TYPE TRANSCRIPTIONAL REGULATOR BETI"/>
    <property type="match status" value="1"/>
</dbReference>
<gene>
    <name evidence="7" type="ORF">GCM10011512_07500</name>
</gene>
<dbReference type="Gene3D" id="1.10.357.10">
    <property type="entry name" value="Tetracycline Repressor, domain 2"/>
    <property type="match status" value="1"/>
</dbReference>
<keyword evidence="2 4" id="KW-0238">DNA-binding</keyword>
<evidence type="ECO:0000313" key="7">
    <source>
        <dbReference type="EMBL" id="GGC83243.1"/>
    </source>
</evidence>
<keyword evidence="5" id="KW-0812">Transmembrane</keyword>
<keyword evidence="5" id="KW-1133">Transmembrane helix</keyword>
<evidence type="ECO:0000259" key="6">
    <source>
        <dbReference type="PROSITE" id="PS50977"/>
    </source>
</evidence>
<dbReference type="SUPFAM" id="SSF46689">
    <property type="entry name" value="Homeodomain-like"/>
    <property type="match status" value="1"/>
</dbReference>
<feature type="domain" description="HTH tetR-type" evidence="6">
    <location>
        <begin position="6"/>
        <end position="66"/>
    </location>
</feature>
<keyword evidence="1" id="KW-0805">Transcription regulation</keyword>
<name>A0ABQ1NT19_9MICC</name>
<evidence type="ECO:0000256" key="1">
    <source>
        <dbReference type="ARBA" id="ARBA00023015"/>
    </source>
</evidence>
<reference evidence="8" key="1">
    <citation type="journal article" date="2019" name="Int. J. Syst. Evol. Microbiol.">
        <title>The Global Catalogue of Microorganisms (GCM) 10K type strain sequencing project: providing services to taxonomists for standard genome sequencing and annotation.</title>
        <authorList>
            <consortium name="The Broad Institute Genomics Platform"/>
            <consortium name="The Broad Institute Genome Sequencing Center for Infectious Disease"/>
            <person name="Wu L."/>
            <person name="Ma J."/>
        </authorList>
    </citation>
    <scope>NUCLEOTIDE SEQUENCE [LARGE SCALE GENOMIC DNA]</scope>
    <source>
        <strain evidence="8">CGMCC 1.15480</strain>
    </source>
</reference>
<dbReference type="Pfam" id="PF17920">
    <property type="entry name" value="TetR_C_16"/>
    <property type="match status" value="1"/>
</dbReference>
<dbReference type="EMBL" id="BMJI01000002">
    <property type="protein sequence ID" value="GGC83243.1"/>
    <property type="molecule type" value="Genomic_DNA"/>
</dbReference>
<protein>
    <submittedName>
        <fullName evidence="7">TetR family transcriptional regulator</fullName>
    </submittedName>
</protein>
<comment type="caution">
    <text evidence="7">The sequence shown here is derived from an EMBL/GenBank/DDBJ whole genome shotgun (WGS) entry which is preliminary data.</text>
</comment>
<evidence type="ECO:0000256" key="2">
    <source>
        <dbReference type="ARBA" id="ARBA00023125"/>
    </source>
</evidence>
<accession>A0ABQ1NT19</accession>
<sequence length="181" mass="19606">MGTRRGLSRDAIRSAAERLFTERGYAGTSVRDIAAAAAVDPALVIRHFSGKEPLFLATMHLDVGLEAVLDGAIDSLGPRLIAYLLDADERTRGVFLALLRASDTDDVGVRLREVHDAGFVEPLRRRLTGPDRELRASLAGALVGGLLYGLWVVGDERLLATDHADLARHYGRVLQDLITPA</sequence>
<dbReference type="Pfam" id="PF00440">
    <property type="entry name" value="TetR_N"/>
    <property type="match status" value="1"/>
</dbReference>
<evidence type="ECO:0000313" key="8">
    <source>
        <dbReference type="Proteomes" id="UP000597761"/>
    </source>
</evidence>
<proteinExistence type="predicted"/>
<dbReference type="PROSITE" id="PS50977">
    <property type="entry name" value="HTH_TETR_2"/>
    <property type="match status" value="1"/>
</dbReference>
<evidence type="ECO:0000256" key="4">
    <source>
        <dbReference type="PROSITE-ProRule" id="PRU00335"/>
    </source>
</evidence>
<dbReference type="InterPro" id="IPR050109">
    <property type="entry name" value="HTH-type_TetR-like_transc_reg"/>
</dbReference>
<dbReference type="SUPFAM" id="SSF48498">
    <property type="entry name" value="Tetracyclin repressor-like, C-terminal domain"/>
    <property type="match status" value="1"/>
</dbReference>
<keyword evidence="8" id="KW-1185">Reference proteome</keyword>
<feature type="transmembrane region" description="Helical" evidence="5">
    <location>
        <begin position="134"/>
        <end position="153"/>
    </location>
</feature>
<dbReference type="PANTHER" id="PTHR30055">
    <property type="entry name" value="HTH-TYPE TRANSCRIPTIONAL REGULATOR RUTR"/>
    <property type="match status" value="1"/>
</dbReference>
<keyword evidence="5" id="KW-0472">Membrane</keyword>
<dbReference type="Proteomes" id="UP000597761">
    <property type="component" value="Unassembled WGS sequence"/>
</dbReference>
<keyword evidence="3" id="KW-0804">Transcription</keyword>
<dbReference type="InterPro" id="IPR041678">
    <property type="entry name" value="TetR_C_16"/>
</dbReference>
<evidence type="ECO:0000256" key="3">
    <source>
        <dbReference type="ARBA" id="ARBA00023163"/>
    </source>
</evidence>
<evidence type="ECO:0000256" key="5">
    <source>
        <dbReference type="SAM" id="Phobius"/>
    </source>
</evidence>
<organism evidence="7 8">
    <name type="scientific">Tersicoccus solisilvae</name>
    <dbReference type="NCBI Taxonomy" id="1882339"/>
    <lineage>
        <taxon>Bacteria</taxon>
        <taxon>Bacillati</taxon>
        <taxon>Actinomycetota</taxon>
        <taxon>Actinomycetes</taxon>
        <taxon>Micrococcales</taxon>
        <taxon>Micrococcaceae</taxon>
        <taxon>Tersicoccus</taxon>
    </lineage>
</organism>
<dbReference type="PRINTS" id="PR00455">
    <property type="entry name" value="HTHTETR"/>
</dbReference>
<dbReference type="InterPro" id="IPR036271">
    <property type="entry name" value="Tet_transcr_reg_TetR-rel_C_sf"/>
</dbReference>
<dbReference type="InterPro" id="IPR001647">
    <property type="entry name" value="HTH_TetR"/>
</dbReference>
<feature type="DNA-binding region" description="H-T-H motif" evidence="4">
    <location>
        <begin position="29"/>
        <end position="48"/>
    </location>
</feature>